<evidence type="ECO:0000256" key="1">
    <source>
        <dbReference type="SAM" id="MobiDB-lite"/>
    </source>
</evidence>
<feature type="region of interest" description="Disordered" evidence="1">
    <location>
        <begin position="37"/>
        <end position="59"/>
    </location>
</feature>
<accession>A0AAV4ZMK7</accession>
<reference evidence="2" key="2">
    <citation type="submission" date="2021-08" db="EMBL/GenBank/DDBJ databases">
        <authorList>
            <person name="Tani A."/>
            <person name="Ola A."/>
            <person name="Ogura Y."/>
            <person name="Katsura K."/>
            <person name="Hayashi T."/>
        </authorList>
    </citation>
    <scope>NUCLEOTIDE SEQUENCE</scope>
    <source>
        <strain evidence="2">DSM 16372</strain>
    </source>
</reference>
<gene>
    <name evidence="2" type="ORF">BHAOGJBA_2670</name>
</gene>
<evidence type="ECO:0008006" key="4">
    <source>
        <dbReference type="Google" id="ProtNLM"/>
    </source>
</evidence>
<name>A0AAV4ZMK7_9HYPH</name>
<evidence type="ECO:0000313" key="2">
    <source>
        <dbReference type="EMBL" id="GJD89144.1"/>
    </source>
</evidence>
<keyword evidence="3" id="KW-1185">Reference proteome</keyword>
<comment type="caution">
    <text evidence="2">The sequence shown here is derived from an EMBL/GenBank/DDBJ whole genome shotgun (WGS) entry which is preliminary data.</text>
</comment>
<dbReference type="EMBL" id="BPQO01000010">
    <property type="protein sequence ID" value="GJD89144.1"/>
    <property type="molecule type" value="Genomic_DNA"/>
</dbReference>
<feature type="compositionally biased region" description="Low complexity" evidence="1">
    <location>
        <begin position="170"/>
        <end position="186"/>
    </location>
</feature>
<feature type="region of interest" description="Disordered" evidence="1">
    <location>
        <begin position="328"/>
        <end position="354"/>
    </location>
</feature>
<dbReference type="AlphaFoldDB" id="A0AAV4ZMK7"/>
<sequence>MSIVMSVVPRRRDIRRARLPIALIAFQACAWGAPGPRAETPARVDEAGPGAAAPAEPRVSARDVVGEQGAAIPLLIEVRNRPSRAGGSTYILGLPKGARLSDPDHAVTAAEDRSMIEVTDWKLADLAVTLQPEQTGAFTLAVAALSLTESGRPLPIARSVFTLRVQPRQAHAAPATTPAVANAEAPEPAPAARRHEAALALPEAQPLRPPPRQAPEAGSPAPAQEAVPGSPAPAAGRSGPPPAAPPAAAPSPSPPPPQNAALLARAERLIRSGDISGARLVLEHLVERGDARATFLLAQTCDPRMLRAWRVHGLRPDPERARALYARAEEARAEEARAEEASLRDPTSVAAAAR</sequence>
<dbReference type="RefSeq" id="WP_238230108.1">
    <property type="nucleotide sequence ID" value="NZ_BPQO01000010.1"/>
</dbReference>
<dbReference type="Proteomes" id="UP001055247">
    <property type="component" value="Unassembled WGS sequence"/>
</dbReference>
<organism evidence="2 3">
    <name type="scientific">Methylobacterium hispanicum</name>
    <dbReference type="NCBI Taxonomy" id="270350"/>
    <lineage>
        <taxon>Bacteria</taxon>
        <taxon>Pseudomonadati</taxon>
        <taxon>Pseudomonadota</taxon>
        <taxon>Alphaproteobacteria</taxon>
        <taxon>Hyphomicrobiales</taxon>
        <taxon>Methylobacteriaceae</taxon>
        <taxon>Methylobacterium</taxon>
    </lineage>
</organism>
<evidence type="ECO:0000313" key="3">
    <source>
        <dbReference type="Proteomes" id="UP001055247"/>
    </source>
</evidence>
<feature type="region of interest" description="Disordered" evidence="1">
    <location>
        <begin position="169"/>
        <end position="259"/>
    </location>
</feature>
<reference evidence="2" key="1">
    <citation type="journal article" date="2016" name="Front. Microbiol.">
        <title>Genome Sequence of the Piezophilic, Mesophilic Sulfate-Reducing Bacterium Desulfovibrio indicus J2T.</title>
        <authorList>
            <person name="Cao J."/>
            <person name="Maignien L."/>
            <person name="Shao Z."/>
            <person name="Alain K."/>
            <person name="Jebbar M."/>
        </authorList>
    </citation>
    <scope>NUCLEOTIDE SEQUENCE</scope>
    <source>
        <strain evidence="2">DSM 16372</strain>
    </source>
</reference>
<proteinExistence type="predicted"/>
<feature type="compositionally biased region" description="Low complexity" evidence="1">
    <location>
        <begin position="47"/>
        <end position="57"/>
    </location>
</feature>
<feature type="compositionally biased region" description="Basic and acidic residues" evidence="1">
    <location>
        <begin position="328"/>
        <end position="343"/>
    </location>
</feature>
<protein>
    <recommendedName>
        <fullName evidence="4">Tetratricopeptide repeat protein</fullName>
    </recommendedName>
</protein>
<feature type="compositionally biased region" description="Low complexity" evidence="1">
    <location>
        <begin position="228"/>
        <end position="238"/>
    </location>
</feature>
<feature type="compositionally biased region" description="Pro residues" evidence="1">
    <location>
        <begin position="239"/>
        <end position="258"/>
    </location>
</feature>